<organism evidence="5 6">
    <name type="scientific">Candidatus Anaerobutyricum stercoris</name>
    <dbReference type="NCBI Taxonomy" id="2838457"/>
    <lineage>
        <taxon>Bacteria</taxon>
        <taxon>Bacillati</taxon>
        <taxon>Bacillota</taxon>
        <taxon>Clostridia</taxon>
        <taxon>Lachnospirales</taxon>
        <taxon>Lachnospiraceae</taxon>
        <taxon>Anaerobutyricum</taxon>
    </lineage>
</organism>
<dbReference type="GO" id="GO:0044281">
    <property type="term" value="P:small molecule metabolic process"/>
    <property type="evidence" value="ECO:0007669"/>
    <property type="project" value="UniProtKB-ARBA"/>
</dbReference>
<dbReference type="PANTHER" id="PTHR46470:SF2">
    <property type="entry name" value="GLYCERALDEHYDE 3-PHOSPHATE PHOSPHATASE"/>
    <property type="match status" value="1"/>
</dbReference>
<evidence type="ECO:0000313" key="5">
    <source>
        <dbReference type="EMBL" id="HIZ39896.1"/>
    </source>
</evidence>
<dbReference type="InterPro" id="IPR006439">
    <property type="entry name" value="HAD-SF_hydro_IA"/>
</dbReference>
<dbReference type="InterPro" id="IPR036412">
    <property type="entry name" value="HAD-like_sf"/>
</dbReference>
<dbReference type="InterPro" id="IPR023214">
    <property type="entry name" value="HAD_sf"/>
</dbReference>
<gene>
    <name evidence="5" type="ORF">H9968_08235</name>
</gene>
<dbReference type="InterPro" id="IPR051400">
    <property type="entry name" value="HAD-like_hydrolase"/>
</dbReference>
<dbReference type="NCBIfam" id="TIGR01509">
    <property type="entry name" value="HAD-SF-IA-v3"/>
    <property type="match status" value="1"/>
</dbReference>
<dbReference type="NCBIfam" id="TIGR01549">
    <property type="entry name" value="HAD-SF-IA-v1"/>
    <property type="match status" value="1"/>
</dbReference>
<keyword evidence="3 5" id="KW-0378">Hydrolase</keyword>
<dbReference type="InterPro" id="IPR041492">
    <property type="entry name" value="HAD_2"/>
</dbReference>
<evidence type="ECO:0000256" key="4">
    <source>
        <dbReference type="ARBA" id="ARBA00022842"/>
    </source>
</evidence>
<evidence type="ECO:0000313" key="6">
    <source>
        <dbReference type="Proteomes" id="UP000824049"/>
    </source>
</evidence>
<dbReference type="SUPFAM" id="SSF56784">
    <property type="entry name" value="HAD-like"/>
    <property type="match status" value="1"/>
</dbReference>
<evidence type="ECO:0000256" key="2">
    <source>
        <dbReference type="ARBA" id="ARBA00022723"/>
    </source>
</evidence>
<evidence type="ECO:0000256" key="3">
    <source>
        <dbReference type="ARBA" id="ARBA00022801"/>
    </source>
</evidence>
<dbReference type="EMBL" id="DXBR01000074">
    <property type="protein sequence ID" value="HIZ39896.1"/>
    <property type="molecule type" value="Genomic_DNA"/>
</dbReference>
<dbReference type="InterPro" id="IPR023198">
    <property type="entry name" value="PGP-like_dom2"/>
</dbReference>
<comment type="caution">
    <text evidence="5">The sequence shown here is derived from an EMBL/GenBank/DDBJ whole genome shotgun (WGS) entry which is preliminary data.</text>
</comment>
<reference evidence="5" key="2">
    <citation type="submission" date="2021-04" db="EMBL/GenBank/DDBJ databases">
        <authorList>
            <person name="Gilroy R."/>
        </authorList>
    </citation>
    <scope>NUCLEOTIDE SEQUENCE</scope>
    <source>
        <strain evidence="5">CHK179-28034</strain>
    </source>
</reference>
<dbReference type="Gene3D" id="3.40.50.1000">
    <property type="entry name" value="HAD superfamily/HAD-like"/>
    <property type="match status" value="1"/>
</dbReference>
<dbReference type="GO" id="GO:0046872">
    <property type="term" value="F:metal ion binding"/>
    <property type="evidence" value="ECO:0007669"/>
    <property type="project" value="UniProtKB-KW"/>
</dbReference>
<evidence type="ECO:0000256" key="1">
    <source>
        <dbReference type="ARBA" id="ARBA00001946"/>
    </source>
</evidence>
<dbReference type="SFLD" id="SFLDS00003">
    <property type="entry name" value="Haloacid_Dehalogenase"/>
    <property type="match status" value="1"/>
</dbReference>
<dbReference type="GO" id="GO:0016791">
    <property type="term" value="F:phosphatase activity"/>
    <property type="evidence" value="ECO:0007669"/>
    <property type="project" value="TreeGrafter"/>
</dbReference>
<dbReference type="Pfam" id="PF13419">
    <property type="entry name" value="HAD_2"/>
    <property type="match status" value="1"/>
</dbReference>
<keyword evidence="2" id="KW-0479">Metal-binding</keyword>
<comment type="cofactor">
    <cofactor evidence="1">
        <name>Mg(2+)</name>
        <dbReference type="ChEBI" id="CHEBI:18420"/>
    </cofactor>
</comment>
<name>A0A9D2EMK9_9FIRM</name>
<accession>A0A9D2EMK9</accession>
<dbReference type="Gene3D" id="1.10.150.240">
    <property type="entry name" value="Putative phosphatase, domain 2"/>
    <property type="match status" value="1"/>
</dbReference>
<proteinExistence type="predicted"/>
<sequence length="232" mass="27273">MNVIFDVDETLYNMAQPFERAFKEIWQDKYDIDMYELYTASRIHSDRVFDQVMAGTMTVDGAGVYRMQHAMRDFGFEITEEEALEFQHVYRKHQQHLDISKTMERILNLLKERGVSLAILTNGETNHQMEKIRGMGLERWFSDDRIFVSDAVGYFKPDVRTFRAVEDALHLNREETWYIGDSIENDIEGAGAAGWHAILLNRHHNDTSIIRHKPDYIVESEEELLDVLKTFF</sequence>
<protein>
    <submittedName>
        <fullName evidence="5">HAD family hydrolase</fullName>
    </submittedName>
</protein>
<dbReference type="AlphaFoldDB" id="A0A9D2EMK9"/>
<reference evidence="5" key="1">
    <citation type="journal article" date="2021" name="PeerJ">
        <title>Extensive microbial diversity within the chicken gut microbiome revealed by metagenomics and culture.</title>
        <authorList>
            <person name="Gilroy R."/>
            <person name="Ravi A."/>
            <person name="Getino M."/>
            <person name="Pursley I."/>
            <person name="Horton D.L."/>
            <person name="Alikhan N.F."/>
            <person name="Baker D."/>
            <person name="Gharbi K."/>
            <person name="Hall N."/>
            <person name="Watson M."/>
            <person name="Adriaenssens E.M."/>
            <person name="Foster-Nyarko E."/>
            <person name="Jarju S."/>
            <person name="Secka A."/>
            <person name="Antonio M."/>
            <person name="Oren A."/>
            <person name="Chaudhuri R.R."/>
            <person name="La Ragione R."/>
            <person name="Hildebrand F."/>
            <person name="Pallen M.J."/>
        </authorList>
    </citation>
    <scope>NUCLEOTIDE SEQUENCE</scope>
    <source>
        <strain evidence="5">CHK179-28034</strain>
    </source>
</reference>
<dbReference type="SFLD" id="SFLDG01129">
    <property type="entry name" value="C1.5:_HAD__Beta-PGM__Phosphata"/>
    <property type="match status" value="1"/>
</dbReference>
<dbReference type="Proteomes" id="UP000824049">
    <property type="component" value="Unassembled WGS sequence"/>
</dbReference>
<keyword evidence="4" id="KW-0460">Magnesium</keyword>
<dbReference type="PRINTS" id="PR00413">
    <property type="entry name" value="HADHALOGNASE"/>
</dbReference>
<dbReference type="PANTHER" id="PTHR46470">
    <property type="entry name" value="N-ACYLNEURAMINATE-9-PHOSPHATASE"/>
    <property type="match status" value="1"/>
</dbReference>